<dbReference type="AlphaFoldDB" id="A0AAD4P1B4"/>
<evidence type="ECO:0000313" key="3">
    <source>
        <dbReference type="Proteomes" id="UP001190926"/>
    </source>
</evidence>
<keyword evidence="3" id="KW-1185">Reference proteome</keyword>
<dbReference type="PANTHER" id="PTHR47481">
    <property type="match status" value="1"/>
</dbReference>
<reference evidence="2 3" key="1">
    <citation type="journal article" date="2021" name="Nat. Commun.">
        <title>Incipient diploidization of the medicinal plant Perilla within 10,000 years.</title>
        <authorList>
            <person name="Zhang Y."/>
            <person name="Shen Q."/>
            <person name="Leng L."/>
            <person name="Zhang D."/>
            <person name="Chen S."/>
            <person name="Shi Y."/>
            <person name="Ning Z."/>
            <person name="Chen S."/>
        </authorList>
    </citation>
    <scope>NUCLEOTIDE SEQUENCE [LARGE SCALE GENOMIC DNA]</scope>
    <source>
        <strain evidence="3">cv. PC099</strain>
    </source>
</reference>
<evidence type="ECO:0000313" key="2">
    <source>
        <dbReference type="EMBL" id="KAH6822521.1"/>
    </source>
</evidence>
<feature type="region of interest" description="Disordered" evidence="1">
    <location>
        <begin position="227"/>
        <end position="255"/>
    </location>
</feature>
<organism evidence="2 3">
    <name type="scientific">Perilla frutescens var. hirtella</name>
    <name type="common">Perilla citriodora</name>
    <name type="synonym">Perilla setoyensis</name>
    <dbReference type="NCBI Taxonomy" id="608512"/>
    <lineage>
        <taxon>Eukaryota</taxon>
        <taxon>Viridiplantae</taxon>
        <taxon>Streptophyta</taxon>
        <taxon>Embryophyta</taxon>
        <taxon>Tracheophyta</taxon>
        <taxon>Spermatophyta</taxon>
        <taxon>Magnoliopsida</taxon>
        <taxon>eudicotyledons</taxon>
        <taxon>Gunneridae</taxon>
        <taxon>Pentapetalae</taxon>
        <taxon>asterids</taxon>
        <taxon>lamiids</taxon>
        <taxon>Lamiales</taxon>
        <taxon>Lamiaceae</taxon>
        <taxon>Nepetoideae</taxon>
        <taxon>Elsholtzieae</taxon>
        <taxon>Perilla</taxon>
    </lineage>
</organism>
<protein>
    <recommendedName>
        <fullName evidence="4">Retrotransposon Copia-like N-terminal domain-containing protein</fullName>
    </recommendedName>
</protein>
<feature type="compositionally biased region" description="Polar residues" evidence="1">
    <location>
        <begin position="237"/>
        <end position="255"/>
    </location>
</feature>
<accession>A0AAD4P1B4</accession>
<dbReference type="EMBL" id="SDAM02001264">
    <property type="protein sequence ID" value="KAH6822521.1"/>
    <property type="molecule type" value="Genomic_DNA"/>
</dbReference>
<evidence type="ECO:0008006" key="4">
    <source>
        <dbReference type="Google" id="ProtNLM"/>
    </source>
</evidence>
<sequence length="255" mass="28224">MDNTPIYGVSSVKGDNGSTTQAIYNQGNVISIKLNESNYLLWKQQVLATLEGFGLEGFLTGERKCPESCVPGTLNEDIVPNPEFLAWNRQDKLIMSWLLSSMTNGILVGVTGLTTTKEIWDTLESNFTSQSRAKLMQLKYQLQTLKKGSMTMHEYLNKVKTYCDMLGAAGEKVTDENQILHILAGPGSEYNPVMVSITSRVEPCSLREARAMLLHFEGRLEFVEQPSFSSDGSSPSANFATHTPQSKNYYSQGGN</sequence>
<proteinExistence type="predicted"/>
<comment type="caution">
    <text evidence="2">The sequence shown here is derived from an EMBL/GenBank/DDBJ whole genome shotgun (WGS) entry which is preliminary data.</text>
</comment>
<name>A0AAD4P1B4_PERFH</name>
<dbReference type="PANTHER" id="PTHR47481:SF22">
    <property type="entry name" value="RETROTRANSPOSON GAG DOMAIN-CONTAINING PROTEIN"/>
    <property type="match status" value="1"/>
</dbReference>
<feature type="compositionally biased region" description="Low complexity" evidence="1">
    <location>
        <begin position="227"/>
        <end position="236"/>
    </location>
</feature>
<dbReference type="Proteomes" id="UP001190926">
    <property type="component" value="Unassembled WGS sequence"/>
</dbReference>
<evidence type="ECO:0000256" key="1">
    <source>
        <dbReference type="SAM" id="MobiDB-lite"/>
    </source>
</evidence>
<gene>
    <name evidence="2" type="ORF">C2S53_008998</name>
</gene>
<dbReference type="Pfam" id="PF14223">
    <property type="entry name" value="Retrotran_gag_2"/>
    <property type="match status" value="1"/>
</dbReference>